<organism evidence="1 2">
    <name type="scientific">Nothoprocta perdicaria</name>
    <name type="common">Chilean tinamou</name>
    <name type="synonym">Crypturus perdicarius</name>
    <dbReference type="NCBI Taxonomy" id="30464"/>
    <lineage>
        <taxon>Eukaryota</taxon>
        <taxon>Metazoa</taxon>
        <taxon>Chordata</taxon>
        <taxon>Craniata</taxon>
        <taxon>Vertebrata</taxon>
        <taxon>Euteleostomi</taxon>
        <taxon>Archelosauria</taxon>
        <taxon>Archosauria</taxon>
        <taxon>Dinosauria</taxon>
        <taxon>Saurischia</taxon>
        <taxon>Theropoda</taxon>
        <taxon>Coelurosauria</taxon>
        <taxon>Aves</taxon>
        <taxon>Palaeognathae</taxon>
        <taxon>Tinamiformes</taxon>
        <taxon>Tinamidae</taxon>
        <taxon>Nothoprocta</taxon>
    </lineage>
</organism>
<reference evidence="1" key="1">
    <citation type="submission" date="2025-08" db="UniProtKB">
        <authorList>
            <consortium name="Ensembl"/>
        </authorList>
    </citation>
    <scope>IDENTIFICATION</scope>
</reference>
<name>A0A8C6YVJ0_NOTPE</name>
<keyword evidence="2" id="KW-1185">Reference proteome</keyword>
<dbReference type="AlphaFoldDB" id="A0A8C6YVJ0"/>
<accession>A0A8C6YVJ0</accession>
<sequence length="74" mass="8284">KPNPQMCNIYESAANTLGIFNSPCLTKVELRVACKGISDRDALSKPDPCVILKMQSHGQWFEVIFMLPCLLQTE</sequence>
<protein>
    <submittedName>
        <fullName evidence="1">Uncharacterized protein</fullName>
    </submittedName>
</protein>
<dbReference type="Ensembl" id="ENSNPET00000004008.1">
    <property type="protein sequence ID" value="ENSNPEP00000003918.1"/>
    <property type="gene ID" value="ENSNPEG00000002999.1"/>
</dbReference>
<proteinExistence type="predicted"/>
<evidence type="ECO:0000313" key="1">
    <source>
        <dbReference type="Ensembl" id="ENSNPEP00000003918.1"/>
    </source>
</evidence>
<dbReference type="Proteomes" id="UP000694420">
    <property type="component" value="Unplaced"/>
</dbReference>
<evidence type="ECO:0000313" key="2">
    <source>
        <dbReference type="Proteomes" id="UP000694420"/>
    </source>
</evidence>
<reference evidence="1" key="2">
    <citation type="submission" date="2025-09" db="UniProtKB">
        <authorList>
            <consortium name="Ensembl"/>
        </authorList>
    </citation>
    <scope>IDENTIFICATION</scope>
</reference>